<dbReference type="SUPFAM" id="SSF52540">
    <property type="entry name" value="P-loop containing nucleoside triphosphate hydrolases"/>
    <property type="match status" value="2"/>
</dbReference>
<reference evidence="4" key="1">
    <citation type="submission" date="2017-06" db="EMBL/GenBank/DDBJ databases">
        <title>Genome analysis of Fimbriiglobus ruber SP5, the first member of the order Planctomycetales with confirmed chitinolytic capability.</title>
        <authorList>
            <person name="Ravin N.V."/>
            <person name="Rakitin A.L."/>
            <person name="Ivanova A.A."/>
            <person name="Beletsky A.V."/>
            <person name="Kulichevskaya I.S."/>
            <person name="Mardanov A.V."/>
            <person name="Dedysh S.N."/>
        </authorList>
    </citation>
    <scope>NUCLEOTIDE SEQUENCE [LARGE SCALE GENOMIC DNA]</scope>
    <source>
        <strain evidence="4">SP5</strain>
    </source>
</reference>
<comment type="caution">
    <text evidence="3">The sequence shown here is derived from an EMBL/GenBank/DDBJ whole genome shotgun (WGS) entry which is preliminary data.</text>
</comment>
<dbReference type="NCBIfam" id="TIGR02686">
    <property type="entry name" value="relax_trwC"/>
    <property type="match status" value="1"/>
</dbReference>
<sequence>MLRINAIPNTAAAKAYYALSDYMIEGENLTAHWHGKGAALLGLEGTVAKEDFERLCDNLHPKSGLQLTAKHLENRRVGYDLTFSVSKSISILYALGQDDRLPNEFRGAVADTMAEIEREMSTRVRRKGADFDRKTGNLVWADFTHHTSRPINGTPDPQLHVHAVVFNATYDSEEKQWKAGQFGGIKADAPYFQAMFRTRLANRLQALGYDIRKTKDDFEITGVPERTIKEFSRRTTLIEKTADLLGIKKPETKAKLGATTREPKKEGQTWDSLVRGWEDRVTLRERHAIHETVAHKETPLPELANASALDWAMRHSFERSSVVSERELVTTALKHGLGSVTPEGIYKELGSRKDLIRREIDGRTMVTTKGVLGEERKILDFAQKGRGRFRPLSRGLTLAGVAAKEQSTLSHFGQAVSTGSTLTPTTPTAHSQPMEGSTAGKVKELPAASDLVTLSPVGQADVPRRVNAAPSLESGPISASDPRTLSTSQLAAVRHAWYSRDPLILIRGAAGTGKTTMTKALLKDVDVPWVILAPSAEASRGVLRREGFEGAETLAKFLFDDETQQQARNGLIVLDEASLAGAHDMARLIQVADSIRARILLLGDRRQHKSVARGDVLTLLEDRAGLPVAEVSEIRRQGGEYREAVKLASQGRVSDAFEKLDRLGWVKQGGDIAGDYIAAIRDGKSVLVVSPTHAEGDQVTAAIRARLKQEGRLKGEEKTFDGLSPLHLTEAERSESANLEGRVAVFVRSAGTHKAGDRVAVDAGNRAELSQRAKSIAVYDRSTLALAVGDSLRITANGKDLSGSHRLNNGATYTVDGFTDAGNIRLNNGWVISKDFGHLAPGYVVTSHASQGKTVDIALLAMGNQSVRAMGSEQFYVSTSRARQKTQIYCDDKEAVRDAIQRDDQRMLASELVRAPRKGIKEKLKKRVAFLRELGSRVMDGVRSRGMEKRRDLTHELG</sequence>
<name>A0A225DE87_9BACT</name>
<evidence type="ECO:0000256" key="1">
    <source>
        <dbReference type="SAM" id="MobiDB-lite"/>
    </source>
</evidence>
<dbReference type="EMBL" id="NIDE01000017">
    <property type="protein sequence ID" value="OWK35459.1"/>
    <property type="molecule type" value="Genomic_DNA"/>
</dbReference>
<dbReference type="SMART" id="SM00382">
    <property type="entry name" value="AAA"/>
    <property type="match status" value="1"/>
</dbReference>
<dbReference type="InterPro" id="IPR014862">
    <property type="entry name" value="TrwC"/>
</dbReference>
<evidence type="ECO:0000313" key="4">
    <source>
        <dbReference type="Proteomes" id="UP000214646"/>
    </source>
</evidence>
<dbReference type="Pfam" id="PF13604">
    <property type="entry name" value="AAA_30"/>
    <property type="match status" value="1"/>
</dbReference>
<feature type="region of interest" description="Disordered" evidence="1">
    <location>
        <begin position="412"/>
        <end position="439"/>
    </location>
</feature>
<evidence type="ECO:0000313" key="3">
    <source>
        <dbReference type="EMBL" id="OWK35459.1"/>
    </source>
</evidence>
<dbReference type="InterPro" id="IPR014059">
    <property type="entry name" value="TraI/TrwC_relax"/>
</dbReference>
<organism evidence="3 4">
    <name type="scientific">Fimbriiglobus ruber</name>
    <dbReference type="NCBI Taxonomy" id="1908690"/>
    <lineage>
        <taxon>Bacteria</taxon>
        <taxon>Pseudomonadati</taxon>
        <taxon>Planctomycetota</taxon>
        <taxon>Planctomycetia</taxon>
        <taxon>Gemmatales</taxon>
        <taxon>Gemmataceae</taxon>
        <taxon>Fimbriiglobus</taxon>
    </lineage>
</organism>
<dbReference type="AlphaFoldDB" id="A0A225DE87"/>
<keyword evidence="4" id="KW-1185">Reference proteome</keyword>
<dbReference type="InterPro" id="IPR027417">
    <property type="entry name" value="P-loop_NTPase"/>
</dbReference>
<dbReference type="RefSeq" id="WP_238602925.1">
    <property type="nucleotide sequence ID" value="NZ_NIDE01000017.1"/>
</dbReference>
<proteinExistence type="predicted"/>
<dbReference type="Proteomes" id="UP000214646">
    <property type="component" value="Unassembled WGS sequence"/>
</dbReference>
<feature type="compositionally biased region" description="Low complexity" evidence="1">
    <location>
        <begin position="417"/>
        <end position="428"/>
    </location>
</feature>
<dbReference type="CDD" id="cd18809">
    <property type="entry name" value="SF1_C_RecD"/>
    <property type="match status" value="1"/>
</dbReference>
<dbReference type="Pfam" id="PF08751">
    <property type="entry name" value="TrwC"/>
    <property type="match status" value="1"/>
</dbReference>
<protein>
    <submittedName>
        <fullName evidence="3">IncW plasmid conjugative relaxase protein TrwC (TraI)</fullName>
    </submittedName>
</protein>
<dbReference type="InterPro" id="IPR003593">
    <property type="entry name" value="AAA+_ATPase"/>
</dbReference>
<evidence type="ECO:0000259" key="2">
    <source>
        <dbReference type="SMART" id="SM00382"/>
    </source>
</evidence>
<gene>
    <name evidence="3" type="ORF">FRUB_08022</name>
</gene>
<accession>A0A225DE87</accession>
<feature type="domain" description="AAA+ ATPase" evidence="2">
    <location>
        <begin position="500"/>
        <end position="613"/>
    </location>
</feature>
<dbReference type="SUPFAM" id="SSF55464">
    <property type="entry name" value="Origin of replication-binding domain, RBD-like"/>
    <property type="match status" value="1"/>
</dbReference>
<dbReference type="Gene3D" id="3.40.50.300">
    <property type="entry name" value="P-loop containing nucleotide triphosphate hydrolases"/>
    <property type="match status" value="2"/>
</dbReference>
<dbReference type="NCBIfam" id="NF041492">
    <property type="entry name" value="MobF"/>
    <property type="match status" value="1"/>
</dbReference>